<evidence type="ECO:0000256" key="4">
    <source>
        <dbReference type="ARBA" id="ARBA00023242"/>
    </source>
</evidence>
<dbReference type="InterPro" id="IPR036600">
    <property type="entry name" value="PAH_sf"/>
</dbReference>
<evidence type="ECO:0000256" key="6">
    <source>
        <dbReference type="SAM" id="Coils"/>
    </source>
</evidence>
<comment type="subcellular location">
    <subcellularLocation>
        <location evidence="1 5">Nucleus</location>
    </subcellularLocation>
</comment>
<dbReference type="FunFam" id="1.20.1160.11:FF:000003">
    <property type="entry name" value="Paired amphipathic helix SIN3-like protein"/>
    <property type="match status" value="1"/>
</dbReference>
<dbReference type="GO" id="GO:0000122">
    <property type="term" value="P:negative regulation of transcription by RNA polymerase II"/>
    <property type="evidence" value="ECO:0007669"/>
    <property type="project" value="TreeGrafter"/>
</dbReference>
<dbReference type="Proteomes" id="UP000695562">
    <property type="component" value="Unassembled WGS sequence"/>
</dbReference>
<keyword evidence="2" id="KW-0678">Repressor</keyword>
<evidence type="ECO:0000256" key="5">
    <source>
        <dbReference type="PROSITE-ProRule" id="PRU00810"/>
    </source>
</evidence>
<dbReference type="PANTHER" id="PTHR12346">
    <property type="entry name" value="SIN3B-RELATED"/>
    <property type="match status" value="1"/>
</dbReference>
<sequence length="313" mass="36994">MIHSNKSNTREDLEKDNERLQKENWELKNYFKVGYSNTVNNSLYFQLETSNLENDKLKQENKAIKQHLKKLSEENDNHNNKMDILFNKIESLANINDKLNIRIENYSNKMDLLSEKIESMEEAIDTKNTNIDYVNLENLNNKIDLLLNKIESIERVNEKLLNTPYSPQHHYGGKQQQPSPSDIKQPPQGQLTQQIHQHLNQLIQIQQQHLQQQNQQQQKLQQLQQLQLASEAAEKKKALEYVKKVKDRFSEQPNNYKQFLKILNNYHKESQTIREVYEKVTELFSMHRDLLDEFTQFLPKTAASVPPTQPTIK</sequence>
<protein>
    <recommendedName>
        <fullName evidence="10">Paired amphipathic helix containing protein</fullName>
    </recommendedName>
</protein>
<dbReference type="OrthoDB" id="10265969at2759"/>
<dbReference type="PROSITE" id="PS51477">
    <property type="entry name" value="PAH"/>
    <property type="match status" value="1"/>
</dbReference>
<dbReference type="GO" id="GO:0000785">
    <property type="term" value="C:chromatin"/>
    <property type="evidence" value="ECO:0007669"/>
    <property type="project" value="TreeGrafter"/>
</dbReference>
<gene>
    <name evidence="8" type="ORF">CYY_006042</name>
</gene>
<accession>A0A8J4PRG6</accession>
<evidence type="ECO:0000256" key="2">
    <source>
        <dbReference type="ARBA" id="ARBA00022491"/>
    </source>
</evidence>
<evidence type="ECO:0000256" key="7">
    <source>
        <dbReference type="SAM" id="MobiDB-lite"/>
    </source>
</evidence>
<evidence type="ECO:0000313" key="8">
    <source>
        <dbReference type="EMBL" id="KAF2072640.1"/>
    </source>
</evidence>
<evidence type="ECO:0008006" key="10">
    <source>
        <dbReference type="Google" id="ProtNLM"/>
    </source>
</evidence>
<dbReference type="Gene3D" id="1.20.1160.11">
    <property type="entry name" value="Paired amphipathic helix"/>
    <property type="match status" value="1"/>
</dbReference>
<dbReference type="PANTHER" id="PTHR12346:SF0">
    <property type="entry name" value="SIN3A, ISOFORM G"/>
    <property type="match status" value="1"/>
</dbReference>
<keyword evidence="4 5" id="KW-0539">Nucleus</keyword>
<evidence type="ECO:0000313" key="9">
    <source>
        <dbReference type="Proteomes" id="UP000695562"/>
    </source>
</evidence>
<dbReference type="GO" id="GO:0000118">
    <property type="term" value="C:histone deacetylase complex"/>
    <property type="evidence" value="ECO:0007669"/>
    <property type="project" value="TreeGrafter"/>
</dbReference>
<dbReference type="SUPFAM" id="SSF47762">
    <property type="entry name" value="PAH2 domain"/>
    <property type="match status" value="1"/>
</dbReference>
<evidence type="ECO:0000256" key="3">
    <source>
        <dbReference type="ARBA" id="ARBA00022737"/>
    </source>
</evidence>
<proteinExistence type="predicted"/>
<evidence type="ECO:0000256" key="1">
    <source>
        <dbReference type="ARBA" id="ARBA00004123"/>
    </source>
</evidence>
<comment type="caution">
    <text evidence="8">The sequence shown here is derived from an EMBL/GenBank/DDBJ whole genome shotgun (WGS) entry which is preliminary data.</text>
</comment>
<dbReference type="GO" id="GO:0003714">
    <property type="term" value="F:transcription corepressor activity"/>
    <property type="evidence" value="ECO:0007669"/>
    <property type="project" value="InterPro"/>
</dbReference>
<dbReference type="InterPro" id="IPR039774">
    <property type="entry name" value="Sin3-like"/>
</dbReference>
<name>A0A8J4PRG6_9MYCE</name>
<keyword evidence="6" id="KW-0175">Coiled coil</keyword>
<feature type="coiled-coil region" evidence="6">
    <location>
        <begin position="3"/>
        <end position="163"/>
    </location>
</feature>
<dbReference type="AlphaFoldDB" id="A0A8J4PRG6"/>
<dbReference type="Pfam" id="PF02671">
    <property type="entry name" value="PAH"/>
    <property type="match status" value="1"/>
</dbReference>
<keyword evidence="9" id="KW-1185">Reference proteome</keyword>
<feature type="region of interest" description="Disordered" evidence="7">
    <location>
        <begin position="163"/>
        <end position="193"/>
    </location>
</feature>
<dbReference type="InterPro" id="IPR003822">
    <property type="entry name" value="PAH"/>
</dbReference>
<reference evidence="8" key="1">
    <citation type="submission" date="2020-01" db="EMBL/GenBank/DDBJ databases">
        <title>Development of genomics and gene disruption for Polysphondylium violaceum indicates a role for the polyketide synthase stlB in stalk morphogenesis.</title>
        <authorList>
            <person name="Narita B."/>
            <person name="Kawabe Y."/>
            <person name="Kin K."/>
            <person name="Saito T."/>
            <person name="Gibbs R."/>
            <person name="Kuspa A."/>
            <person name="Muzny D."/>
            <person name="Queller D."/>
            <person name="Richards S."/>
            <person name="Strassman J."/>
            <person name="Sucgang R."/>
            <person name="Worley K."/>
            <person name="Schaap P."/>
        </authorList>
    </citation>
    <scope>NUCLEOTIDE SEQUENCE</scope>
    <source>
        <strain evidence="8">QSvi11</strain>
    </source>
</reference>
<feature type="coiled-coil region" evidence="6">
    <location>
        <begin position="203"/>
        <end position="236"/>
    </location>
</feature>
<keyword evidence="3" id="KW-0677">Repeat</keyword>
<organism evidence="8 9">
    <name type="scientific">Polysphondylium violaceum</name>
    <dbReference type="NCBI Taxonomy" id="133409"/>
    <lineage>
        <taxon>Eukaryota</taxon>
        <taxon>Amoebozoa</taxon>
        <taxon>Evosea</taxon>
        <taxon>Eumycetozoa</taxon>
        <taxon>Dictyostelia</taxon>
        <taxon>Dictyosteliales</taxon>
        <taxon>Dictyosteliaceae</taxon>
        <taxon>Polysphondylium</taxon>
    </lineage>
</organism>
<dbReference type="EMBL" id="AJWJ01000261">
    <property type="protein sequence ID" value="KAF2072640.1"/>
    <property type="molecule type" value="Genomic_DNA"/>
</dbReference>